<dbReference type="SUPFAM" id="SSF74650">
    <property type="entry name" value="Galactose mutarotase-like"/>
    <property type="match status" value="1"/>
</dbReference>
<reference evidence="12" key="1">
    <citation type="submission" date="2020-01" db="EMBL/GenBank/DDBJ databases">
        <authorList>
            <consortium name="DOE Joint Genome Institute"/>
            <person name="Haridas S."/>
            <person name="Albert R."/>
            <person name="Binder M."/>
            <person name="Bloem J."/>
            <person name="Labutti K."/>
            <person name="Salamov A."/>
            <person name="Andreopoulos B."/>
            <person name="Baker S.E."/>
            <person name="Barry K."/>
            <person name="Bills G."/>
            <person name="Bluhm B.H."/>
            <person name="Cannon C."/>
            <person name="Castanera R."/>
            <person name="Culley D.E."/>
            <person name="Daum C."/>
            <person name="Ezra D."/>
            <person name="Gonzalez J.B."/>
            <person name="Henrissat B."/>
            <person name="Kuo A."/>
            <person name="Liang C."/>
            <person name="Lipzen A."/>
            <person name="Lutzoni F."/>
            <person name="Magnuson J."/>
            <person name="Mondo S."/>
            <person name="Nolan M."/>
            <person name="Ohm R."/>
            <person name="Pangilinan J."/>
            <person name="Park H.-J."/>
            <person name="Ramirez L."/>
            <person name="Alfaro M."/>
            <person name="Sun H."/>
            <person name="Tritt A."/>
            <person name="Yoshinaga Y."/>
            <person name="Zwiers L.-H."/>
            <person name="Turgeon B.G."/>
            <person name="Goodwin S.B."/>
            <person name="Spatafora J.W."/>
            <person name="Crous P.W."/>
            <person name="Grigoriev I.V."/>
        </authorList>
    </citation>
    <scope>NUCLEOTIDE SEQUENCE</scope>
    <source>
        <strain evidence="12">CBS 394.84</strain>
    </source>
</reference>
<dbReference type="Gene3D" id="3.40.50.720">
    <property type="entry name" value="NAD(P)-binding Rossmann-like Domain"/>
    <property type="match status" value="1"/>
</dbReference>
<evidence type="ECO:0000256" key="6">
    <source>
        <dbReference type="ARBA" id="ARBA00023180"/>
    </source>
</evidence>
<keyword evidence="6" id="KW-0325">Glycoprotein</keyword>
<dbReference type="RefSeq" id="XP_040787490.1">
    <property type="nucleotide sequence ID" value="XM_040936010.1"/>
</dbReference>
<dbReference type="SUPFAM" id="SSF51735">
    <property type="entry name" value="NAD(P)-binding Rossmann-fold domains"/>
    <property type="match status" value="1"/>
</dbReference>
<dbReference type="SUPFAM" id="SSF51011">
    <property type="entry name" value="Glycosyl hydrolase domain"/>
    <property type="match status" value="1"/>
</dbReference>
<feature type="signal peptide" evidence="8">
    <location>
        <begin position="1"/>
        <end position="19"/>
    </location>
</feature>
<dbReference type="InterPro" id="IPR008030">
    <property type="entry name" value="NmrA-like"/>
</dbReference>
<evidence type="ECO:0000256" key="3">
    <source>
        <dbReference type="ARBA" id="ARBA00012741"/>
    </source>
</evidence>
<dbReference type="PANTHER" id="PTHR22762:SF133">
    <property type="entry name" value="P-TYPE DOMAIN-CONTAINING PROTEIN"/>
    <property type="match status" value="1"/>
</dbReference>
<feature type="domain" description="Glycosyl hydrolase family 31 C-terminal" evidence="11">
    <location>
        <begin position="748"/>
        <end position="840"/>
    </location>
</feature>
<dbReference type="CDD" id="cd14752">
    <property type="entry name" value="GH31_N"/>
    <property type="match status" value="1"/>
</dbReference>
<evidence type="ECO:0000259" key="11">
    <source>
        <dbReference type="Pfam" id="PF21365"/>
    </source>
</evidence>
<feature type="chain" id="PRO_5040330126" description="alpha-glucosidase" evidence="8">
    <location>
        <begin position="20"/>
        <end position="1293"/>
    </location>
</feature>
<comment type="similarity">
    <text evidence="2">Belongs to the glycosyl hydrolase 31 family.</text>
</comment>
<gene>
    <name evidence="12" type="ORF">K460DRAFT_394710</name>
</gene>
<dbReference type="InterPro" id="IPR036291">
    <property type="entry name" value="NAD(P)-bd_dom_sf"/>
</dbReference>
<evidence type="ECO:0000256" key="1">
    <source>
        <dbReference type="ARBA" id="ARBA00001657"/>
    </source>
</evidence>
<evidence type="ECO:0000313" key="12">
    <source>
        <dbReference type="EMBL" id="KAF1844927.1"/>
    </source>
</evidence>
<keyword evidence="5 12" id="KW-0378">Hydrolase</keyword>
<dbReference type="Pfam" id="PF21365">
    <property type="entry name" value="Glyco_hydro_31_3rd"/>
    <property type="match status" value="1"/>
</dbReference>
<comment type="catalytic activity">
    <reaction evidence="1">
        <text>Hydrolysis of terminal, non-reducing (1-&gt;4)-linked alpha-D-glucose residues with release of alpha-D-glucose.</text>
        <dbReference type="EC" id="3.2.1.20"/>
    </reaction>
</comment>
<dbReference type="OrthoDB" id="5839090at2759"/>
<dbReference type="GO" id="GO:0005975">
    <property type="term" value="P:carbohydrate metabolic process"/>
    <property type="evidence" value="ECO:0007669"/>
    <property type="project" value="InterPro"/>
</dbReference>
<evidence type="ECO:0000313" key="13">
    <source>
        <dbReference type="Proteomes" id="UP000800039"/>
    </source>
</evidence>
<proteinExistence type="inferred from homology"/>
<dbReference type="CDD" id="cd05251">
    <property type="entry name" value="NmrA_like_SDR_a"/>
    <property type="match status" value="1"/>
</dbReference>
<comment type="caution">
    <text evidence="12">The sequence shown here is derived from an EMBL/GenBank/DDBJ whole genome shotgun (WGS) entry which is preliminary data.</text>
</comment>
<evidence type="ECO:0000256" key="2">
    <source>
        <dbReference type="ARBA" id="ARBA00007806"/>
    </source>
</evidence>
<evidence type="ECO:0000256" key="8">
    <source>
        <dbReference type="SAM" id="SignalP"/>
    </source>
</evidence>
<dbReference type="InterPro" id="IPR011013">
    <property type="entry name" value="Gal_mutarotase_sf_dom"/>
</dbReference>
<dbReference type="Gene3D" id="3.20.20.80">
    <property type="entry name" value="Glycosidases"/>
    <property type="match status" value="2"/>
</dbReference>
<dbReference type="Gene3D" id="2.60.40.1760">
    <property type="entry name" value="glycosyl hydrolase (family 31)"/>
    <property type="match status" value="1"/>
</dbReference>
<dbReference type="GO" id="GO:0030246">
    <property type="term" value="F:carbohydrate binding"/>
    <property type="evidence" value="ECO:0007669"/>
    <property type="project" value="InterPro"/>
</dbReference>
<evidence type="ECO:0000259" key="10">
    <source>
        <dbReference type="Pfam" id="PF05368"/>
    </source>
</evidence>
<dbReference type="Proteomes" id="UP000800039">
    <property type="component" value="Unassembled WGS sequence"/>
</dbReference>
<organism evidence="12 13">
    <name type="scientific">Cucurbitaria berberidis CBS 394.84</name>
    <dbReference type="NCBI Taxonomy" id="1168544"/>
    <lineage>
        <taxon>Eukaryota</taxon>
        <taxon>Fungi</taxon>
        <taxon>Dikarya</taxon>
        <taxon>Ascomycota</taxon>
        <taxon>Pezizomycotina</taxon>
        <taxon>Dothideomycetes</taxon>
        <taxon>Pleosporomycetidae</taxon>
        <taxon>Pleosporales</taxon>
        <taxon>Pleosporineae</taxon>
        <taxon>Cucurbitariaceae</taxon>
        <taxon>Cucurbitaria</taxon>
    </lineage>
</organism>
<accession>A0A9P4L830</accession>
<evidence type="ECO:0000256" key="4">
    <source>
        <dbReference type="ARBA" id="ARBA00022729"/>
    </source>
</evidence>
<evidence type="ECO:0000259" key="9">
    <source>
        <dbReference type="Pfam" id="PF01055"/>
    </source>
</evidence>
<sequence>MRYYSLVASAFAFAGSVVAQSPTERVIPTLPPQINALPSLTPTIYDESAPDAQSCPGYKASNIANTGSGFSADLTIAGANCRAFGNDITDLVLEVNYQTTERLNVRVYPKHIAPANSSWFILPPNIVDQPQWDGKTTASSSDLKFDWSNEPSFQFKISRVSTGEELFSTFGHVIVYEDQFLELVTNMVTDYNVYGLAENVRDFRLGTNHTQTFYAVDAGNSVDRNVYGVIPFYQETRYGTNGSDSTSHGVYARNAHGQEWLLRENTITYRTLGGSFDFYFLSGQKHDGSSSALTTISQFHLGCIGTTAMQMYWTFGFHQARWGYENISVVQNVVDSYRAANVPLECLWNDLDIYDLYRDFTNNNVTYPLPAFTHFIEGLHANGQHYVPIIDSNIYVSNPNNASDSYGPYERGKDLQTFIRDPTTGDYYFGNNWPGFSVWGDWLIPSTQAWWTNEILTWHKGTPFDGIWIDLSEAASFCAGSCGNGRLTDNPVHPPFLLPGDPLTFDFNYPEGFNISNATEAASAAAASASQASAISASPILPAATTTIQGRTEPTLGVRNLNYPPYVINNVQSGHALGKSAIAPNATHNDQYNTTEYEMHNLFGLQISNATYYSLLELFPGRRPFTVGRSVFAGSGKTTSHWGGDNTSTWGSMFLSISQALTMMMSGIQMFGADTCGFARNTDFQLCSRWMELSAFFPFYRNHNVKATIGQEAYHWSSVSEASRRAIAVRYSMLTYMYTLFYYAHTKGETVMRALAWEFPNDETLRETYSQFLLGPSVLVTPVLFPNVETVNGVFPGIGEGTRWYDWYTLQEVQASPRQNVTLNAPLEHINVHVRGGSILPLQQPKYTTTETRNTPYNILVALDDNNEAEGSLYLDDGESLHPNATRLVHFSYADNCLSFSSKGNYHATQPLDKITVTGLSASPNGHKRKRGNLPNVTSSSILHYYTYFDFTFTMTKLVVIVGITGNQGSSVAKSFLQDLEWRIRGLTRDPHSPTAQALAALGVEMVQADLHNAASLQTVFKGANLVFSVTDFWTPYLNPSNQARAKELGKTIGRYAYELEYEQGKNIADAVAREVDGLDDVGFIASTLCNARKSSKGKYKELYHFDSKADVFPDYVEEKYPNLARKTSYLHTGYFYTSWKIMPGRWLAKLPDGSVQMQCPTDPGVVIPHLNPRTDTGPFVRALLQLPPKSTLMAASEWCTWPEWIKVWGEVTGVKTSYKQVSVKDFDEYMPGGAGQEIGEMFEFSSEFGYNASQQDTLKTWNLEKLGMKVPTMGLREYIESEDWVAAGHVPA</sequence>
<protein>
    <recommendedName>
        <fullName evidence="3">alpha-glucosidase</fullName>
        <ecNumber evidence="3">3.2.1.20</ecNumber>
    </recommendedName>
</protein>
<evidence type="ECO:0000256" key="5">
    <source>
        <dbReference type="ARBA" id="ARBA00022801"/>
    </source>
</evidence>
<feature type="domain" description="NmrA-like" evidence="10">
    <location>
        <begin position="955"/>
        <end position="1253"/>
    </location>
</feature>
<dbReference type="Gene3D" id="2.60.40.1180">
    <property type="entry name" value="Golgi alpha-mannosidase II"/>
    <property type="match status" value="2"/>
</dbReference>
<dbReference type="Pfam" id="PF05368">
    <property type="entry name" value="NmrA"/>
    <property type="match status" value="1"/>
</dbReference>
<dbReference type="InterPro" id="IPR000322">
    <property type="entry name" value="Glyco_hydro_31_TIM"/>
</dbReference>
<dbReference type="GeneID" id="63853261"/>
<dbReference type="PROSITE" id="PS00707">
    <property type="entry name" value="GLYCOSYL_HYDROL_F31_2"/>
    <property type="match status" value="1"/>
</dbReference>
<dbReference type="Gene3D" id="3.90.25.10">
    <property type="entry name" value="UDP-galactose 4-epimerase, domain 1"/>
    <property type="match status" value="1"/>
</dbReference>
<dbReference type="PANTHER" id="PTHR22762">
    <property type="entry name" value="ALPHA-GLUCOSIDASE"/>
    <property type="match status" value="1"/>
</dbReference>
<dbReference type="InterPro" id="IPR030459">
    <property type="entry name" value="Glyco_hydro_31_CS"/>
</dbReference>
<keyword evidence="7" id="KW-0326">Glycosidase</keyword>
<dbReference type="EMBL" id="ML976616">
    <property type="protein sequence ID" value="KAF1844927.1"/>
    <property type="molecule type" value="Genomic_DNA"/>
</dbReference>
<dbReference type="Pfam" id="PF01055">
    <property type="entry name" value="Glyco_hydro_31_2nd"/>
    <property type="match status" value="1"/>
</dbReference>
<evidence type="ECO:0000256" key="7">
    <source>
        <dbReference type="ARBA" id="ARBA00023295"/>
    </source>
</evidence>
<dbReference type="SUPFAM" id="SSF51445">
    <property type="entry name" value="(Trans)glycosidases"/>
    <property type="match status" value="1"/>
</dbReference>
<dbReference type="InterPro" id="IPR048395">
    <property type="entry name" value="Glyco_hydro_31_C"/>
</dbReference>
<dbReference type="EC" id="3.2.1.20" evidence="3"/>
<dbReference type="InterPro" id="IPR017853">
    <property type="entry name" value="GH"/>
</dbReference>
<keyword evidence="4 8" id="KW-0732">Signal</keyword>
<dbReference type="InterPro" id="IPR013780">
    <property type="entry name" value="Glyco_hydro_b"/>
</dbReference>
<dbReference type="CDD" id="cd06602">
    <property type="entry name" value="GH31_MGAM_SI_GAA"/>
    <property type="match status" value="1"/>
</dbReference>
<dbReference type="FunFam" id="2.60.40.1180:FF:000001">
    <property type="entry name" value="Maltase-glucoamylase, intestinal"/>
    <property type="match status" value="1"/>
</dbReference>
<feature type="domain" description="Glycoside hydrolase family 31 TIM barrel" evidence="9">
    <location>
        <begin position="308"/>
        <end position="740"/>
    </location>
</feature>
<name>A0A9P4L830_9PLEO</name>
<dbReference type="GO" id="GO:0004558">
    <property type="term" value="F:alpha-1,4-glucosidase activity"/>
    <property type="evidence" value="ECO:0007669"/>
    <property type="project" value="UniProtKB-EC"/>
</dbReference>
<keyword evidence="13" id="KW-1185">Reference proteome</keyword>